<feature type="region of interest" description="Disordered" evidence="6">
    <location>
        <begin position="181"/>
        <end position="206"/>
    </location>
</feature>
<evidence type="ECO:0000256" key="6">
    <source>
        <dbReference type="SAM" id="MobiDB-lite"/>
    </source>
</evidence>
<evidence type="ECO:0000256" key="3">
    <source>
        <dbReference type="ARBA" id="ARBA00023136"/>
    </source>
</evidence>
<organism evidence="8 9">
    <name type="scientific">Geomonas subterranea</name>
    <dbReference type="NCBI Taxonomy" id="2847989"/>
    <lineage>
        <taxon>Bacteria</taxon>
        <taxon>Pseudomonadati</taxon>
        <taxon>Thermodesulfobacteriota</taxon>
        <taxon>Desulfuromonadia</taxon>
        <taxon>Geobacterales</taxon>
        <taxon>Geobacteraceae</taxon>
        <taxon>Geomonas</taxon>
    </lineage>
</organism>
<dbReference type="RefSeq" id="WP_217286260.1">
    <property type="nucleotide sequence ID" value="NZ_CP077683.1"/>
</dbReference>
<feature type="chain" id="PRO_5045698662" evidence="7">
    <location>
        <begin position="24"/>
        <end position="242"/>
    </location>
</feature>
<name>A0ABX8LDT3_9BACT</name>
<evidence type="ECO:0000256" key="2">
    <source>
        <dbReference type="ARBA" id="ARBA00022729"/>
    </source>
</evidence>
<dbReference type="InterPro" id="IPR008874">
    <property type="entry name" value="TraT_complement-R"/>
</dbReference>
<dbReference type="Proteomes" id="UP000683559">
    <property type="component" value="Chromosome"/>
</dbReference>
<keyword evidence="2 7" id="KW-0732">Signal</keyword>
<reference evidence="8 9" key="1">
    <citation type="submission" date="2021-06" db="EMBL/GenBank/DDBJ databases">
        <title>Gemonas diversity in paddy soil.</title>
        <authorList>
            <person name="Liu G."/>
        </authorList>
    </citation>
    <scope>NUCLEOTIDE SEQUENCE [LARGE SCALE GENOMIC DNA]</scope>
    <source>
        <strain evidence="8 9">RG2</strain>
    </source>
</reference>
<protein>
    <submittedName>
        <fullName evidence="8">Complement resistance protein TraT</fullName>
    </submittedName>
</protein>
<feature type="compositionally biased region" description="Polar residues" evidence="6">
    <location>
        <begin position="181"/>
        <end position="200"/>
    </location>
</feature>
<evidence type="ECO:0000256" key="7">
    <source>
        <dbReference type="SAM" id="SignalP"/>
    </source>
</evidence>
<evidence type="ECO:0000256" key="4">
    <source>
        <dbReference type="ARBA" id="ARBA00023139"/>
    </source>
</evidence>
<evidence type="ECO:0000256" key="1">
    <source>
        <dbReference type="ARBA" id="ARBA00004459"/>
    </source>
</evidence>
<dbReference type="PIRSF" id="PIRSF002859">
    <property type="entry name" value="Lipo_traT"/>
    <property type="match status" value="1"/>
</dbReference>
<proteinExistence type="predicted"/>
<comment type="subcellular location">
    <subcellularLocation>
        <location evidence="1">Cell outer membrane</location>
        <topology evidence="1">Lipid-anchor</topology>
    </subcellularLocation>
</comment>
<keyword evidence="4" id="KW-0564">Palmitate</keyword>
<evidence type="ECO:0000256" key="5">
    <source>
        <dbReference type="ARBA" id="ARBA00023288"/>
    </source>
</evidence>
<evidence type="ECO:0000313" key="9">
    <source>
        <dbReference type="Proteomes" id="UP000683559"/>
    </source>
</evidence>
<feature type="signal peptide" evidence="7">
    <location>
        <begin position="1"/>
        <end position="23"/>
    </location>
</feature>
<keyword evidence="5" id="KW-0449">Lipoprotein</keyword>
<evidence type="ECO:0000313" key="8">
    <source>
        <dbReference type="EMBL" id="QXE89584.1"/>
    </source>
</evidence>
<sequence length="242" mass="25356">MFKATMKVMMLFALTAMLLPGCAAIQHRNLEVSAKMSDTVFLDPETLESGKPIYVRVTNTSDFQEIDFGKALKDQITASGRKVTSNPKEAAYLLQANLLYLGEEKKDMTMEGAVAGGVGGAILGMARADGRGYGGGLTGLAIGAAGAGLGALAGSMVHVDTYLGLVDISIKEAVEGGVTGTETASLSNGSSTSKNTTRSVSDSRQEYRTRIGVKAVQTNINREEATKTISGRLASQIAGYFK</sequence>
<dbReference type="EMBL" id="CP077683">
    <property type="protein sequence ID" value="QXE89584.1"/>
    <property type="molecule type" value="Genomic_DNA"/>
</dbReference>
<dbReference type="Pfam" id="PF05818">
    <property type="entry name" value="TraT"/>
    <property type="match status" value="1"/>
</dbReference>
<keyword evidence="9" id="KW-1185">Reference proteome</keyword>
<gene>
    <name evidence="8" type="ORF">KP001_14190</name>
</gene>
<accession>A0ABX8LDT3</accession>
<keyword evidence="3" id="KW-0472">Membrane</keyword>